<dbReference type="InterPro" id="IPR007016">
    <property type="entry name" value="O-antigen_ligase-rel_domated"/>
</dbReference>
<keyword evidence="2 6" id="KW-0812">Transmembrane</keyword>
<dbReference type="OrthoDB" id="7546256at2"/>
<keyword evidence="9" id="KW-1185">Reference proteome</keyword>
<feature type="transmembrane region" description="Helical" evidence="6">
    <location>
        <begin position="87"/>
        <end position="107"/>
    </location>
</feature>
<evidence type="ECO:0000256" key="3">
    <source>
        <dbReference type="ARBA" id="ARBA00022989"/>
    </source>
</evidence>
<comment type="caution">
    <text evidence="8">The sequence shown here is derived from an EMBL/GenBank/DDBJ whole genome shotgun (WGS) entry which is preliminary data.</text>
</comment>
<evidence type="ECO:0000256" key="6">
    <source>
        <dbReference type="SAM" id="Phobius"/>
    </source>
</evidence>
<dbReference type="GO" id="GO:0016020">
    <property type="term" value="C:membrane"/>
    <property type="evidence" value="ECO:0007669"/>
    <property type="project" value="UniProtKB-SubCell"/>
</dbReference>
<feature type="transmembrane region" description="Helical" evidence="6">
    <location>
        <begin position="207"/>
        <end position="227"/>
    </location>
</feature>
<evidence type="ECO:0000313" key="8">
    <source>
        <dbReference type="EMBL" id="TDH64479.1"/>
    </source>
</evidence>
<gene>
    <name evidence="8" type="ORF">E2C06_00605</name>
</gene>
<feature type="compositionally biased region" description="Low complexity" evidence="5">
    <location>
        <begin position="456"/>
        <end position="465"/>
    </location>
</feature>
<evidence type="ECO:0000313" key="9">
    <source>
        <dbReference type="Proteomes" id="UP000295096"/>
    </source>
</evidence>
<dbReference type="InterPro" id="IPR051533">
    <property type="entry name" value="WaaL-like"/>
</dbReference>
<evidence type="ECO:0000256" key="4">
    <source>
        <dbReference type="ARBA" id="ARBA00023136"/>
    </source>
</evidence>
<dbReference type="Pfam" id="PF04932">
    <property type="entry name" value="Wzy_C"/>
    <property type="match status" value="1"/>
</dbReference>
<feature type="transmembrane region" description="Helical" evidence="6">
    <location>
        <begin position="233"/>
        <end position="266"/>
    </location>
</feature>
<organism evidence="8 9">
    <name type="scientific">Dankookia rubra</name>
    <dbReference type="NCBI Taxonomy" id="1442381"/>
    <lineage>
        <taxon>Bacteria</taxon>
        <taxon>Pseudomonadati</taxon>
        <taxon>Pseudomonadota</taxon>
        <taxon>Alphaproteobacteria</taxon>
        <taxon>Acetobacterales</taxon>
        <taxon>Roseomonadaceae</taxon>
        <taxon>Dankookia</taxon>
    </lineage>
</organism>
<dbReference type="AlphaFoldDB" id="A0A4R5QNS6"/>
<evidence type="ECO:0000259" key="7">
    <source>
        <dbReference type="Pfam" id="PF04932"/>
    </source>
</evidence>
<reference evidence="8 9" key="1">
    <citation type="journal article" date="2016" name="J. Microbiol.">
        <title>Dankookia rubra gen. nov., sp. nov., an alphaproteobacterium isolated from sediment of a shallow stream.</title>
        <authorList>
            <person name="Kim W.H."/>
            <person name="Kim D.H."/>
            <person name="Kang K."/>
            <person name="Ahn T.Y."/>
        </authorList>
    </citation>
    <scope>NUCLEOTIDE SEQUENCE [LARGE SCALE GENOMIC DNA]</scope>
    <source>
        <strain evidence="8 9">JCM30602</strain>
    </source>
</reference>
<comment type="subcellular location">
    <subcellularLocation>
        <location evidence="1">Membrane</location>
        <topology evidence="1">Multi-pass membrane protein</topology>
    </subcellularLocation>
</comment>
<protein>
    <recommendedName>
        <fullName evidence="7">O-antigen ligase-related domain-containing protein</fullName>
    </recommendedName>
</protein>
<accession>A0A4R5QNS6</accession>
<feature type="compositionally biased region" description="Basic and acidic residues" evidence="5">
    <location>
        <begin position="441"/>
        <end position="453"/>
    </location>
</feature>
<evidence type="ECO:0000256" key="2">
    <source>
        <dbReference type="ARBA" id="ARBA00022692"/>
    </source>
</evidence>
<proteinExistence type="predicted"/>
<feature type="transmembrane region" description="Helical" evidence="6">
    <location>
        <begin position="278"/>
        <end position="300"/>
    </location>
</feature>
<feature type="transmembrane region" description="Helical" evidence="6">
    <location>
        <begin position="172"/>
        <end position="195"/>
    </location>
</feature>
<feature type="transmembrane region" description="Helical" evidence="6">
    <location>
        <begin position="57"/>
        <end position="75"/>
    </location>
</feature>
<evidence type="ECO:0000256" key="5">
    <source>
        <dbReference type="SAM" id="MobiDB-lite"/>
    </source>
</evidence>
<feature type="transmembrane region" description="Helical" evidence="6">
    <location>
        <begin position="113"/>
        <end position="131"/>
    </location>
</feature>
<feature type="domain" description="O-antigen ligase-related" evidence="7">
    <location>
        <begin position="240"/>
        <end position="375"/>
    </location>
</feature>
<keyword evidence="3 6" id="KW-1133">Transmembrane helix</keyword>
<feature type="transmembrane region" description="Helical" evidence="6">
    <location>
        <begin position="360"/>
        <end position="384"/>
    </location>
</feature>
<dbReference type="PANTHER" id="PTHR37422:SF13">
    <property type="entry name" value="LIPOPOLYSACCHARIDE BIOSYNTHESIS PROTEIN PA4999-RELATED"/>
    <property type="match status" value="1"/>
</dbReference>
<keyword evidence="4 6" id="KW-0472">Membrane</keyword>
<feature type="region of interest" description="Disordered" evidence="5">
    <location>
        <begin position="441"/>
        <end position="472"/>
    </location>
</feature>
<dbReference type="Proteomes" id="UP000295096">
    <property type="component" value="Unassembled WGS sequence"/>
</dbReference>
<dbReference type="PANTHER" id="PTHR37422">
    <property type="entry name" value="TEICHURONIC ACID BIOSYNTHESIS PROTEIN TUAE"/>
    <property type="match status" value="1"/>
</dbReference>
<dbReference type="EMBL" id="SMSJ01000001">
    <property type="protein sequence ID" value="TDH64479.1"/>
    <property type="molecule type" value="Genomic_DNA"/>
</dbReference>
<name>A0A4R5QNS6_9PROT</name>
<sequence length="472" mass="50189">MGQHRCMNIALSPATQRLMALLGAAFILIGAVAMPERMLQLVPLMVLGLAALAFYQFPRALVLVLVLCCGLGLDIQTSMAAGVGGSLGAALVKTVPFALAGALLLRYGPATDINWPFLTFIAIAGLSIAILPMGRIATNADMVRSFIGSTAPFALGFALAPRRVWTMVIRGAAVVPIISALASVLTTVAGIWPWFDIGGRFQGLHTPPFLGGFCVTAIFAATLEYLRGFKLQWLIIGGLDLAILLLTQARAPLIAVGVFLGIVFLFSNRQIFPLQRKVDLAMGGMIPGLLALGPAIYFAFDRIAGMSDNMSGRDIIWPYFIEAIEARPLFGFGLGAGKLIVNPEDPTIRLLGSNAAHNEYLRLSVDAGIIGCAAIFLSIILWIWSGAKKAPPADRLVLRAGLLAALLHSGFDNTLIASTALMQFSFFYAAMARAKVDAREMAPRRSRHGRQEAGAEEGAMSAALARQARGLG</sequence>
<evidence type="ECO:0000256" key="1">
    <source>
        <dbReference type="ARBA" id="ARBA00004141"/>
    </source>
</evidence>